<feature type="compositionally biased region" description="Polar residues" evidence="4">
    <location>
        <begin position="729"/>
        <end position="742"/>
    </location>
</feature>
<dbReference type="SMART" id="SM00066">
    <property type="entry name" value="GAL4"/>
    <property type="match status" value="1"/>
</dbReference>
<dbReference type="GO" id="GO:0006351">
    <property type="term" value="P:DNA-templated transcription"/>
    <property type="evidence" value="ECO:0007669"/>
    <property type="project" value="InterPro"/>
</dbReference>
<dbReference type="Proteomes" id="UP000245771">
    <property type="component" value="Unassembled WGS sequence"/>
</dbReference>
<feature type="compositionally biased region" description="Polar residues" evidence="4">
    <location>
        <begin position="55"/>
        <end position="78"/>
    </location>
</feature>
<dbReference type="SMART" id="SM00906">
    <property type="entry name" value="Fungal_trans"/>
    <property type="match status" value="1"/>
</dbReference>
<evidence type="ECO:0000256" key="3">
    <source>
        <dbReference type="ARBA" id="ARBA00023242"/>
    </source>
</evidence>
<feature type="region of interest" description="Disordered" evidence="4">
    <location>
        <begin position="692"/>
        <end position="742"/>
    </location>
</feature>
<keyword evidence="2" id="KW-0479">Metal-binding</keyword>
<dbReference type="InterPro" id="IPR050613">
    <property type="entry name" value="Sec_Metabolite_Reg"/>
</dbReference>
<dbReference type="STRING" id="1280837.A0A316V5T1"/>
<dbReference type="CDD" id="cd12148">
    <property type="entry name" value="fungal_TF_MHR"/>
    <property type="match status" value="1"/>
</dbReference>
<dbReference type="InterPro" id="IPR007219">
    <property type="entry name" value="XnlR_reg_dom"/>
</dbReference>
<dbReference type="GO" id="GO:0008270">
    <property type="term" value="F:zinc ion binding"/>
    <property type="evidence" value="ECO:0007669"/>
    <property type="project" value="InterPro"/>
</dbReference>
<name>A0A316V5T1_9BASI</name>
<dbReference type="AlphaFoldDB" id="A0A316V5T1"/>
<dbReference type="GO" id="GO:0005634">
    <property type="term" value="C:nucleus"/>
    <property type="evidence" value="ECO:0007669"/>
    <property type="project" value="UniProtKB-SubCell"/>
</dbReference>
<keyword evidence="3" id="KW-0539">Nucleus</keyword>
<evidence type="ECO:0000256" key="2">
    <source>
        <dbReference type="ARBA" id="ARBA00022723"/>
    </source>
</evidence>
<dbReference type="InterPro" id="IPR036864">
    <property type="entry name" value="Zn2-C6_fun-type_DNA-bd_sf"/>
</dbReference>
<dbReference type="PANTHER" id="PTHR31001">
    <property type="entry name" value="UNCHARACTERIZED TRANSCRIPTIONAL REGULATORY PROTEIN"/>
    <property type="match status" value="1"/>
</dbReference>
<accession>A0A316V5T1</accession>
<dbReference type="OrthoDB" id="3364175at2759"/>
<dbReference type="EMBL" id="KZ819605">
    <property type="protein sequence ID" value="PWN32920.1"/>
    <property type="molecule type" value="Genomic_DNA"/>
</dbReference>
<evidence type="ECO:0000313" key="6">
    <source>
        <dbReference type="EMBL" id="PWN32920.1"/>
    </source>
</evidence>
<reference evidence="6 7" key="1">
    <citation type="journal article" date="2018" name="Mol. Biol. Evol.">
        <title>Broad Genomic Sampling Reveals a Smut Pathogenic Ancestry of the Fungal Clade Ustilaginomycotina.</title>
        <authorList>
            <person name="Kijpornyongpan T."/>
            <person name="Mondo S.J."/>
            <person name="Barry K."/>
            <person name="Sandor L."/>
            <person name="Lee J."/>
            <person name="Lipzen A."/>
            <person name="Pangilinan J."/>
            <person name="LaButti K."/>
            <person name="Hainaut M."/>
            <person name="Henrissat B."/>
            <person name="Grigoriev I.V."/>
            <person name="Spatafora J.W."/>
            <person name="Aime M.C."/>
        </authorList>
    </citation>
    <scope>NUCLEOTIDE SEQUENCE [LARGE SCALE GENOMIC DNA]</scope>
    <source>
        <strain evidence="6 7">MCA 3882</strain>
    </source>
</reference>
<proteinExistence type="predicted"/>
<gene>
    <name evidence="6" type="ORF">FA14DRAFT_191981</name>
</gene>
<dbReference type="PROSITE" id="PS50048">
    <property type="entry name" value="ZN2_CY6_FUNGAL_2"/>
    <property type="match status" value="1"/>
</dbReference>
<dbReference type="SUPFAM" id="SSF57701">
    <property type="entry name" value="Zn2/Cys6 DNA-binding domain"/>
    <property type="match status" value="1"/>
</dbReference>
<dbReference type="PROSITE" id="PS00463">
    <property type="entry name" value="ZN2_CY6_FUNGAL_1"/>
    <property type="match status" value="1"/>
</dbReference>
<feature type="region of interest" description="Disordered" evidence="4">
    <location>
        <begin position="55"/>
        <end position="98"/>
    </location>
</feature>
<feature type="compositionally biased region" description="Low complexity" evidence="4">
    <location>
        <begin position="79"/>
        <end position="88"/>
    </location>
</feature>
<sequence>MADQRMYKRSQRPTWSCTECARRKIKCDKKIPCQPCIKRNAGHLCSLDHEHSATAQTPVGPSHMNQYSPVHAQQTDPNSLSRHPSSSSTYFQPSMQPPSIASGVPSVDLYSQVQSLNATVSDLDRRLRTIEHYGRSNGMSKMSPKTSTYDHANEASPISASSSRIMHGSPTRRLAHKSTSSEGVADTALTFEYLALGRDRHRGILKQHHHNQSTQTGAASKTHENILKEPLQEPLSQRIQAALLPLKALDYVLTFAKDVIAWQHACIHVPTFQREYEMFLTLQPSDRWIWVDPLWLGLFFVIQSIAVHQMPQNDVEHICGISQRPLPEILLDAAVKCLEAGNYLSEPSLYTCQALAILCVTGHNVADSNLLSTYLAIGIKTAQMLNLHHLAGESARIEALLHSEGGEIKDNSLDWRSRIIRLEVGKRIWWSLVQQDYLAMPFCGSSMINPRHHDTPLPVNVHDDELDQGHLRLRYDESDLTLVQKLRLTAKMAQIVYTFFDQLPHRQGAGARLEDHVQPYETQLLELLPSTQPKSPFPSLKFGLALKRYINIGVSHKILVLHRAFCSLNPSPSTLQIQASQGRCVEAARQVLEHVRAINPSGRPEGQVGAMWTISYQAVAAAILIVLSHFGDKSKEAEVKGRNALHNQPVLTASRQEASDAREVLMGLSYRSTIAHRGLQLLDELVQNFEDAERQNGSLKRPSGEQPNGNQQTADGSPAKRARNEEQYAHSTTQTPSNGLNIDSLTNVNPALANLDIEWDVASVLQSMPDVSKLFDGSMGNPFGSFS</sequence>
<dbReference type="GO" id="GO:0000981">
    <property type="term" value="F:DNA-binding transcription factor activity, RNA polymerase II-specific"/>
    <property type="evidence" value="ECO:0007669"/>
    <property type="project" value="InterPro"/>
</dbReference>
<keyword evidence="7" id="KW-1185">Reference proteome</keyword>
<feature type="compositionally biased region" description="Polar residues" evidence="4">
    <location>
        <begin position="89"/>
        <end position="98"/>
    </location>
</feature>
<dbReference type="CDD" id="cd00067">
    <property type="entry name" value="GAL4"/>
    <property type="match status" value="1"/>
</dbReference>
<dbReference type="Gene3D" id="4.10.240.10">
    <property type="entry name" value="Zn(2)-C6 fungal-type DNA-binding domain"/>
    <property type="match status" value="1"/>
</dbReference>
<dbReference type="InterPro" id="IPR001138">
    <property type="entry name" value="Zn2Cys6_DnaBD"/>
</dbReference>
<comment type="subcellular location">
    <subcellularLocation>
        <location evidence="1">Nucleus</location>
    </subcellularLocation>
</comment>
<organism evidence="6 7">
    <name type="scientific">Meira miltonrushii</name>
    <dbReference type="NCBI Taxonomy" id="1280837"/>
    <lineage>
        <taxon>Eukaryota</taxon>
        <taxon>Fungi</taxon>
        <taxon>Dikarya</taxon>
        <taxon>Basidiomycota</taxon>
        <taxon>Ustilaginomycotina</taxon>
        <taxon>Exobasidiomycetes</taxon>
        <taxon>Exobasidiales</taxon>
        <taxon>Brachybasidiaceae</taxon>
        <taxon>Meira</taxon>
    </lineage>
</organism>
<evidence type="ECO:0000256" key="4">
    <source>
        <dbReference type="SAM" id="MobiDB-lite"/>
    </source>
</evidence>
<feature type="region of interest" description="Disordered" evidence="4">
    <location>
        <begin position="135"/>
        <end position="167"/>
    </location>
</feature>
<dbReference type="GeneID" id="37023685"/>
<dbReference type="PANTHER" id="PTHR31001:SF90">
    <property type="entry name" value="CENTROMERE DNA-BINDING PROTEIN COMPLEX CBF3 SUBUNIT B"/>
    <property type="match status" value="1"/>
</dbReference>
<dbReference type="GO" id="GO:0003677">
    <property type="term" value="F:DNA binding"/>
    <property type="evidence" value="ECO:0007669"/>
    <property type="project" value="InterPro"/>
</dbReference>
<feature type="compositionally biased region" description="Polar residues" evidence="4">
    <location>
        <begin position="137"/>
        <end position="164"/>
    </location>
</feature>
<evidence type="ECO:0000259" key="5">
    <source>
        <dbReference type="PROSITE" id="PS50048"/>
    </source>
</evidence>
<evidence type="ECO:0000313" key="7">
    <source>
        <dbReference type="Proteomes" id="UP000245771"/>
    </source>
</evidence>
<dbReference type="Pfam" id="PF00172">
    <property type="entry name" value="Zn_clus"/>
    <property type="match status" value="1"/>
</dbReference>
<dbReference type="InParanoid" id="A0A316V5T1"/>
<evidence type="ECO:0000256" key="1">
    <source>
        <dbReference type="ARBA" id="ARBA00004123"/>
    </source>
</evidence>
<feature type="domain" description="Zn(2)-C6 fungal-type" evidence="5">
    <location>
        <begin position="16"/>
        <end position="47"/>
    </location>
</feature>
<protein>
    <recommendedName>
        <fullName evidence="5">Zn(2)-C6 fungal-type domain-containing protein</fullName>
    </recommendedName>
</protein>
<dbReference type="RefSeq" id="XP_025353222.1">
    <property type="nucleotide sequence ID" value="XM_025501904.1"/>
</dbReference>
<feature type="compositionally biased region" description="Polar residues" evidence="4">
    <location>
        <begin position="705"/>
        <end position="715"/>
    </location>
</feature>